<dbReference type="PANTHER" id="PTHR42878">
    <property type="entry name" value="TWO-COMPONENT HISTIDINE KINASE"/>
    <property type="match status" value="1"/>
</dbReference>
<dbReference type="PANTHER" id="PTHR42878:SF7">
    <property type="entry name" value="SENSOR HISTIDINE KINASE GLRK"/>
    <property type="match status" value="1"/>
</dbReference>
<evidence type="ECO:0000256" key="7">
    <source>
        <dbReference type="ARBA" id="ARBA00023012"/>
    </source>
</evidence>
<comment type="caution">
    <text evidence="10">The sequence shown here is derived from an EMBL/GenBank/DDBJ whole genome shotgun (WGS) entry which is preliminary data.</text>
</comment>
<keyword evidence="11" id="KW-1185">Reference proteome</keyword>
<dbReference type="GO" id="GO:0004673">
    <property type="term" value="F:protein histidine kinase activity"/>
    <property type="evidence" value="ECO:0007669"/>
    <property type="project" value="UniProtKB-EC"/>
</dbReference>
<reference evidence="10" key="2">
    <citation type="submission" date="2021-04" db="EMBL/GenBank/DDBJ databases">
        <authorList>
            <person name="Zhang T."/>
            <person name="Zhang Y."/>
            <person name="Lu D."/>
            <person name="Zuo D."/>
            <person name="Du Z."/>
        </authorList>
    </citation>
    <scope>NUCLEOTIDE SEQUENCE</scope>
    <source>
        <strain evidence="10">JR1</strain>
    </source>
</reference>
<dbReference type="EMBL" id="JAGTAR010000006">
    <property type="protein sequence ID" value="MBR8535024.1"/>
    <property type="molecule type" value="Genomic_DNA"/>
</dbReference>
<evidence type="ECO:0000256" key="5">
    <source>
        <dbReference type="ARBA" id="ARBA00022777"/>
    </source>
</evidence>
<feature type="transmembrane region" description="Helical" evidence="8">
    <location>
        <begin position="7"/>
        <end position="30"/>
    </location>
</feature>
<evidence type="ECO:0000256" key="1">
    <source>
        <dbReference type="ARBA" id="ARBA00000085"/>
    </source>
</evidence>
<sequence length="446" mass="50573">MTFKHSSLSLIVQSVLLAITPLMGLVIWLYEQPLMLLYLLGCLYIFQVGRLIYTVRKTNRELAKFIQSFGFGDTTIHFSTRDKDASFQDLFRAFNQVVEAFRQLKLDKEKEYLFFENALKKLGVAIIVVNEHGNVMMTNDALLQLLDFKYIHRLDKLNTLKPGLADELMQLQPHQQHLVELMVNNRLLQVALTSVLMKQETKVLRLIAFQDIRSEIEQKELESWQKLIRVLTHEVINSLSPVNLISAGLKQRFENNTQPLVMEADEQQEIIEALDAMHNRSKGLTQFVESYRSMTGLKSVQTSHCNIHQLLSRIQTLFAASASEVNCLISIECQADLAYNMDEKLIEQVLINLVKNGLEALDKTDSNIAMVAKMNGRNLQLSVKDNGKGIPHDEINKVCVPFYTTRQGGNGIGLALSRQVMRLHGGQLKVDSKEGQGTVVSLLFSV</sequence>
<dbReference type="PRINTS" id="PR00344">
    <property type="entry name" value="BCTRLSENSOR"/>
</dbReference>
<evidence type="ECO:0000256" key="3">
    <source>
        <dbReference type="ARBA" id="ARBA00022679"/>
    </source>
</evidence>
<dbReference type="SUPFAM" id="SSF55874">
    <property type="entry name" value="ATPase domain of HSP90 chaperone/DNA topoisomerase II/histidine kinase"/>
    <property type="match status" value="1"/>
</dbReference>
<proteinExistence type="predicted"/>
<dbReference type="InterPro" id="IPR004358">
    <property type="entry name" value="Sig_transdc_His_kin-like_C"/>
</dbReference>
<dbReference type="Gene3D" id="3.30.565.10">
    <property type="entry name" value="Histidine kinase-like ATPase, C-terminal domain"/>
    <property type="match status" value="1"/>
</dbReference>
<dbReference type="InterPro" id="IPR005467">
    <property type="entry name" value="His_kinase_dom"/>
</dbReference>
<dbReference type="GO" id="GO:0007234">
    <property type="term" value="P:osmosensory signaling via phosphorelay pathway"/>
    <property type="evidence" value="ECO:0007669"/>
    <property type="project" value="TreeGrafter"/>
</dbReference>
<protein>
    <recommendedName>
        <fullName evidence="2">histidine kinase</fullName>
        <ecNumber evidence="2">2.7.13.3</ecNumber>
    </recommendedName>
</protein>
<dbReference type="PROSITE" id="PS50109">
    <property type="entry name" value="HIS_KIN"/>
    <property type="match status" value="1"/>
</dbReference>
<evidence type="ECO:0000256" key="4">
    <source>
        <dbReference type="ARBA" id="ARBA00022741"/>
    </source>
</evidence>
<feature type="domain" description="Histidine kinase" evidence="9">
    <location>
        <begin position="230"/>
        <end position="446"/>
    </location>
</feature>
<dbReference type="GO" id="GO:0005524">
    <property type="term" value="F:ATP binding"/>
    <property type="evidence" value="ECO:0007669"/>
    <property type="project" value="UniProtKB-KW"/>
</dbReference>
<evidence type="ECO:0000313" key="11">
    <source>
        <dbReference type="Proteomes" id="UP000679220"/>
    </source>
</evidence>
<reference evidence="10" key="1">
    <citation type="journal article" date="2018" name="Int. J. Syst. Evol. Microbiol.">
        <title>Carboxylicivirga sediminis sp. nov., isolated from coastal sediment.</title>
        <authorList>
            <person name="Wang F.Q."/>
            <person name="Ren L.H."/>
            <person name="Zou R.J."/>
            <person name="Sun Y.Z."/>
            <person name="Liu X.J."/>
            <person name="Jiang F."/>
            <person name="Liu L.J."/>
        </authorList>
    </citation>
    <scope>NUCLEOTIDE SEQUENCE</scope>
    <source>
        <strain evidence="10">JR1</strain>
    </source>
</reference>
<keyword evidence="4" id="KW-0547">Nucleotide-binding</keyword>
<keyword evidence="3" id="KW-0808">Transferase</keyword>
<dbReference type="InterPro" id="IPR003594">
    <property type="entry name" value="HATPase_dom"/>
</dbReference>
<dbReference type="RefSeq" id="WP_212188931.1">
    <property type="nucleotide sequence ID" value="NZ_JAGTAR010000006.1"/>
</dbReference>
<gene>
    <name evidence="10" type="ORF">KDU71_05590</name>
</gene>
<dbReference type="CDD" id="cd00075">
    <property type="entry name" value="HATPase"/>
    <property type="match status" value="1"/>
</dbReference>
<dbReference type="AlphaFoldDB" id="A0A941F314"/>
<evidence type="ECO:0000256" key="2">
    <source>
        <dbReference type="ARBA" id="ARBA00012438"/>
    </source>
</evidence>
<evidence type="ECO:0000259" key="9">
    <source>
        <dbReference type="PROSITE" id="PS50109"/>
    </source>
</evidence>
<name>A0A941F314_9BACT</name>
<dbReference type="EC" id="2.7.13.3" evidence="2"/>
<evidence type="ECO:0000313" key="10">
    <source>
        <dbReference type="EMBL" id="MBR8535024.1"/>
    </source>
</evidence>
<keyword evidence="8" id="KW-0812">Transmembrane</keyword>
<evidence type="ECO:0000256" key="6">
    <source>
        <dbReference type="ARBA" id="ARBA00022840"/>
    </source>
</evidence>
<accession>A0A941F314</accession>
<organism evidence="10 11">
    <name type="scientific">Carboxylicivirga sediminis</name>
    <dbReference type="NCBI Taxonomy" id="2006564"/>
    <lineage>
        <taxon>Bacteria</taxon>
        <taxon>Pseudomonadati</taxon>
        <taxon>Bacteroidota</taxon>
        <taxon>Bacteroidia</taxon>
        <taxon>Marinilabiliales</taxon>
        <taxon>Marinilabiliaceae</taxon>
        <taxon>Carboxylicivirga</taxon>
    </lineage>
</organism>
<comment type="catalytic activity">
    <reaction evidence="1">
        <text>ATP + protein L-histidine = ADP + protein N-phospho-L-histidine.</text>
        <dbReference type="EC" id="2.7.13.3"/>
    </reaction>
</comment>
<dbReference type="InterPro" id="IPR036890">
    <property type="entry name" value="HATPase_C_sf"/>
</dbReference>
<dbReference type="Pfam" id="PF02518">
    <property type="entry name" value="HATPase_c"/>
    <property type="match status" value="1"/>
</dbReference>
<dbReference type="Proteomes" id="UP000679220">
    <property type="component" value="Unassembled WGS sequence"/>
</dbReference>
<dbReference type="InterPro" id="IPR050351">
    <property type="entry name" value="BphY/WalK/GraS-like"/>
</dbReference>
<keyword evidence="8" id="KW-0472">Membrane</keyword>
<evidence type="ECO:0000256" key="8">
    <source>
        <dbReference type="SAM" id="Phobius"/>
    </source>
</evidence>
<keyword evidence="7" id="KW-0902">Two-component regulatory system</keyword>
<dbReference type="GO" id="GO:0030295">
    <property type="term" value="F:protein kinase activator activity"/>
    <property type="evidence" value="ECO:0007669"/>
    <property type="project" value="TreeGrafter"/>
</dbReference>
<keyword evidence="6" id="KW-0067">ATP-binding</keyword>
<keyword evidence="5" id="KW-0418">Kinase</keyword>
<keyword evidence="8" id="KW-1133">Transmembrane helix</keyword>
<feature type="transmembrane region" description="Helical" evidence="8">
    <location>
        <begin position="36"/>
        <end position="55"/>
    </location>
</feature>
<dbReference type="SMART" id="SM00387">
    <property type="entry name" value="HATPase_c"/>
    <property type="match status" value="1"/>
</dbReference>
<dbReference type="GO" id="GO:0000156">
    <property type="term" value="F:phosphorelay response regulator activity"/>
    <property type="evidence" value="ECO:0007669"/>
    <property type="project" value="TreeGrafter"/>
</dbReference>